<dbReference type="InterPro" id="IPR016181">
    <property type="entry name" value="Acyl_CoA_acyltransferase"/>
</dbReference>
<dbReference type="InterPro" id="IPR000182">
    <property type="entry name" value="GNAT_dom"/>
</dbReference>
<feature type="domain" description="N-acetyltransferase" evidence="1">
    <location>
        <begin position="1"/>
        <end position="145"/>
    </location>
</feature>
<dbReference type="OrthoDB" id="9796171at2"/>
<dbReference type="PROSITE" id="PS51186">
    <property type="entry name" value="GNAT"/>
    <property type="match status" value="1"/>
</dbReference>
<dbReference type="KEGG" id="cate:C2869_00180"/>
<dbReference type="SUPFAM" id="SSF55729">
    <property type="entry name" value="Acyl-CoA N-acyltransferases (Nat)"/>
    <property type="match status" value="1"/>
</dbReference>
<dbReference type="Gene3D" id="3.40.630.30">
    <property type="match status" value="1"/>
</dbReference>
<organism evidence="2 3">
    <name type="scientific">Saccharobesus litoralis</name>
    <dbReference type="NCBI Taxonomy" id="2172099"/>
    <lineage>
        <taxon>Bacteria</taxon>
        <taxon>Pseudomonadati</taxon>
        <taxon>Pseudomonadota</taxon>
        <taxon>Gammaproteobacteria</taxon>
        <taxon>Alteromonadales</taxon>
        <taxon>Alteromonadaceae</taxon>
        <taxon>Saccharobesus</taxon>
    </lineage>
</organism>
<reference evidence="2 3" key="1">
    <citation type="submission" date="2018-01" db="EMBL/GenBank/DDBJ databases">
        <title>Genome sequence of a Cantenovulum-like bacteria.</title>
        <authorList>
            <person name="Tan W.R."/>
            <person name="Lau N.-S."/>
            <person name="Go F."/>
            <person name="Amirul A.-A.A."/>
        </authorList>
    </citation>
    <scope>NUCLEOTIDE SEQUENCE [LARGE SCALE GENOMIC DNA]</scope>
    <source>
        <strain evidence="2 3">CCB-QB4</strain>
    </source>
</reference>
<dbReference type="GO" id="GO:0016747">
    <property type="term" value="F:acyltransferase activity, transferring groups other than amino-acyl groups"/>
    <property type="evidence" value="ECO:0007669"/>
    <property type="project" value="InterPro"/>
</dbReference>
<evidence type="ECO:0000259" key="1">
    <source>
        <dbReference type="PROSITE" id="PS51186"/>
    </source>
</evidence>
<protein>
    <submittedName>
        <fullName evidence="2">N-acetyltransferase</fullName>
    </submittedName>
</protein>
<proteinExistence type="predicted"/>
<evidence type="ECO:0000313" key="3">
    <source>
        <dbReference type="Proteomes" id="UP000244441"/>
    </source>
</evidence>
<gene>
    <name evidence="2" type="ORF">C2869_00180</name>
</gene>
<name>A0A2S0VL71_9ALTE</name>
<keyword evidence="3" id="KW-1185">Reference proteome</keyword>
<dbReference type="EMBL" id="CP026604">
    <property type="protein sequence ID" value="AWB64952.1"/>
    <property type="molecule type" value="Genomic_DNA"/>
</dbReference>
<dbReference type="RefSeq" id="WP_108601031.1">
    <property type="nucleotide sequence ID" value="NZ_CP026604.1"/>
</dbReference>
<dbReference type="AlphaFoldDB" id="A0A2S0VL71"/>
<keyword evidence="2" id="KW-0808">Transferase</keyword>
<dbReference type="Proteomes" id="UP000244441">
    <property type="component" value="Chromosome"/>
</dbReference>
<evidence type="ECO:0000313" key="2">
    <source>
        <dbReference type="EMBL" id="AWB64952.1"/>
    </source>
</evidence>
<sequence>MEIRPILFSDTLSLRHQILRPDLEFDQCIYPGDKMETTHHLGGFIEGNHLGILTIYKRSKPEEFEGQGYQIRAMATCPTVRQQGMGLKLLKTAEKIAFESGASYLWANARKTAIGFYQKAGYTVDNHEFNIAGVGKHHLVWLTRSAFQ</sequence>
<dbReference type="Pfam" id="PF00583">
    <property type="entry name" value="Acetyltransf_1"/>
    <property type="match status" value="1"/>
</dbReference>
<accession>A0A2S0VL71</accession>